<gene>
    <name evidence="2" type="ORF">FRD01_04695</name>
</gene>
<feature type="transmembrane region" description="Helical" evidence="1">
    <location>
        <begin position="196"/>
        <end position="219"/>
    </location>
</feature>
<evidence type="ECO:0000313" key="2">
    <source>
        <dbReference type="EMBL" id="QED26555.1"/>
    </source>
</evidence>
<protein>
    <submittedName>
        <fullName evidence="2">Short-chain fatty acid transporter</fullName>
    </submittedName>
</protein>
<dbReference type="GO" id="GO:0005886">
    <property type="term" value="C:plasma membrane"/>
    <property type="evidence" value="ECO:0007669"/>
    <property type="project" value="TreeGrafter"/>
</dbReference>
<keyword evidence="1" id="KW-0812">Transmembrane</keyword>
<dbReference type="Pfam" id="PF02667">
    <property type="entry name" value="SCFA_trans"/>
    <property type="match status" value="1"/>
</dbReference>
<accession>A0A5B8XLS2</accession>
<dbReference type="PANTHER" id="PTHR41983:SF2">
    <property type="entry name" value="SHORT-CHAIN FATTY ACID TRANSPORTER-RELATED"/>
    <property type="match status" value="1"/>
</dbReference>
<dbReference type="PANTHER" id="PTHR41983">
    <property type="entry name" value="SHORT-CHAIN FATTY ACID TRANSPORTER-RELATED"/>
    <property type="match status" value="1"/>
</dbReference>
<dbReference type="InterPro" id="IPR006160">
    <property type="entry name" value="SCFA_transpt_AtoE"/>
</dbReference>
<keyword evidence="1" id="KW-1133">Transmembrane helix</keyword>
<feature type="transmembrane region" description="Helical" evidence="1">
    <location>
        <begin position="20"/>
        <end position="42"/>
    </location>
</feature>
<dbReference type="KEGG" id="bbae:FRD01_04695"/>
<feature type="transmembrane region" description="Helical" evidence="1">
    <location>
        <begin position="317"/>
        <end position="340"/>
    </location>
</feature>
<keyword evidence="3" id="KW-1185">Reference proteome</keyword>
<feature type="transmembrane region" description="Helical" evidence="1">
    <location>
        <begin position="106"/>
        <end position="134"/>
    </location>
</feature>
<keyword evidence="1" id="KW-0472">Membrane</keyword>
<feature type="transmembrane region" description="Helical" evidence="1">
    <location>
        <begin position="62"/>
        <end position="86"/>
    </location>
</feature>
<evidence type="ECO:0000256" key="1">
    <source>
        <dbReference type="SAM" id="Phobius"/>
    </source>
</evidence>
<name>A0A5B8XLS2_9DELT</name>
<reference evidence="2 3" key="1">
    <citation type="submission" date="2019-08" db="EMBL/GenBank/DDBJ databases">
        <authorList>
            <person name="Liang Q."/>
        </authorList>
    </citation>
    <scope>NUCLEOTIDE SEQUENCE [LARGE SCALE GENOMIC DNA]</scope>
    <source>
        <strain evidence="2 3">V1718</strain>
    </source>
</reference>
<proteinExistence type="predicted"/>
<feature type="transmembrane region" description="Helical" evidence="1">
    <location>
        <begin position="352"/>
        <end position="369"/>
    </location>
</feature>
<dbReference type="EMBL" id="CP042467">
    <property type="protein sequence ID" value="QED26555.1"/>
    <property type="molecule type" value="Genomic_DNA"/>
</dbReference>
<feature type="transmembrane region" description="Helical" evidence="1">
    <location>
        <begin position="146"/>
        <end position="164"/>
    </location>
</feature>
<dbReference type="AlphaFoldDB" id="A0A5B8XLS2"/>
<feature type="transmembrane region" description="Helical" evidence="1">
    <location>
        <begin position="431"/>
        <end position="451"/>
    </location>
</feature>
<evidence type="ECO:0000313" key="3">
    <source>
        <dbReference type="Proteomes" id="UP000321595"/>
    </source>
</evidence>
<organism evidence="2 3">
    <name type="scientific">Microvenator marinus</name>
    <dbReference type="NCBI Taxonomy" id="2600177"/>
    <lineage>
        <taxon>Bacteria</taxon>
        <taxon>Deltaproteobacteria</taxon>
        <taxon>Bradymonadales</taxon>
        <taxon>Microvenatoraceae</taxon>
        <taxon>Microvenator</taxon>
    </lineage>
</organism>
<dbReference type="RefSeq" id="WP_146958090.1">
    <property type="nucleotide sequence ID" value="NZ_CP042467.1"/>
</dbReference>
<feature type="transmembrane region" description="Helical" evidence="1">
    <location>
        <begin position="279"/>
        <end position="296"/>
    </location>
</feature>
<dbReference type="Proteomes" id="UP000321595">
    <property type="component" value="Chromosome"/>
</dbReference>
<feature type="transmembrane region" description="Helical" evidence="1">
    <location>
        <begin position="255"/>
        <end position="273"/>
    </location>
</feature>
<dbReference type="OrthoDB" id="9342495at2"/>
<sequence length="452" mass="48117">MISKWGSKLSDISERVVPDPMVFALLLSLFVWVSALVFGAEVQDLSVGQRMSLIGHGWFKELFSTGLMKFALQMCLILLVGHALALTPPIQSLVRFITSRVNSPRVAVVVVLLVACAASLIQWGLGAIVGALMAREMGKSLKSRGIKVHYPLLGAAGYAGFVVWHGGLSGSAPLKVAEANHFLVDSIGVIPITETILAPMNMVITSSLILVMAGLFWVLTPSENVIEPSLKMDEPLEKARGGASGIVSQLEHGPWLGVGFGLLVLSWVAFLLFSTGVAAWHLDTVNLLFFGLGLLLHRSPLSYVEAILDGARGAGPIIIQFPLYFGILGILTSSGLIAQISEAFIAISSESTYPILTFLSAGAVNFFVPSGGGQWAVQGPLMVEALSVLEIPASTVVMALSYGDAWTNMLQPFWALPLLGIMGLRARDIMGYTALVWAISGPVVILGLWVLG</sequence>